<dbReference type="InterPro" id="IPR036565">
    <property type="entry name" value="Mur-like_cat_sf"/>
</dbReference>
<reference evidence="6 7" key="1">
    <citation type="submission" date="2018-12" db="EMBL/GenBank/DDBJ databases">
        <title>Complete genome sequence of Flaviflexus sp. H23T48.</title>
        <authorList>
            <person name="Bae J.-W."/>
            <person name="Lee J.-Y."/>
        </authorList>
    </citation>
    <scope>NUCLEOTIDE SEQUENCE [LARGE SCALE GENOMIC DNA]</scope>
    <source>
        <strain evidence="6 7">H23T48</strain>
    </source>
</reference>
<dbReference type="Gene3D" id="3.40.1190.10">
    <property type="entry name" value="Mur-like, catalytic domain"/>
    <property type="match status" value="1"/>
</dbReference>
<accession>A0A3S9PWY1</accession>
<feature type="region of interest" description="Disordered" evidence="5">
    <location>
        <begin position="257"/>
        <end position="350"/>
    </location>
</feature>
<evidence type="ECO:0000256" key="5">
    <source>
        <dbReference type="SAM" id="MobiDB-lite"/>
    </source>
</evidence>
<keyword evidence="3" id="KW-0547">Nucleotide-binding</keyword>
<dbReference type="GO" id="GO:0005829">
    <property type="term" value="C:cytosol"/>
    <property type="evidence" value="ECO:0007669"/>
    <property type="project" value="TreeGrafter"/>
</dbReference>
<feature type="compositionally biased region" description="Low complexity" evidence="5">
    <location>
        <begin position="300"/>
        <end position="316"/>
    </location>
</feature>
<dbReference type="PANTHER" id="PTHR11136">
    <property type="entry name" value="FOLYLPOLYGLUTAMATE SYNTHASE-RELATED"/>
    <property type="match status" value="1"/>
</dbReference>
<keyword evidence="7" id="KW-1185">Reference proteome</keyword>
<evidence type="ECO:0000256" key="2">
    <source>
        <dbReference type="ARBA" id="ARBA00022598"/>
    </source>
</evidence>
<evidence type="ECO:0000313" key="7">
    <source>
        <dbReference type="Proteomes" id="UP000280344"/>
    </source>
</evidence>
<gene>
    <name evidence="6" type="ORF">EJ997_05330</name>
</gene>
<sequence>MTAQHLAADEPFYRQWSRRGTMPRTLTSSRRLLNLLGFTAPPSLAVVGSKGKGTATAAATMALVDSGLTTVSVTSPAFRTNRERIRINGAALTLEAYELVSEKLAELLPLLPTDHYLSPTGAYTIMGAWYASRIGADVLVLEEGMGGSTDEVSFFDHTALAVTPIFLEHAGILGNTKPEIAENLLGAGSASVRLIASAPQSPEITALVENRATEWGATLVPTSPAHHRNPLVGESMGLGRAMGSVFAKLLLSEPRHSCSEPSRPLTVPDSFPLQPSHNSLGKTSGAAPPAESGAQRTSFSSDTGAQGSAADSGSSTRHSTSLPGNSVNLPVDSLNFPHDPVTAPDRSLNLPGRSSIHETASGTWFVDAAIAPAAVEAALRASEMSKPVVIASWPLSKDHEGCFEIVPDAILVRSGVGLAFPPGLPSLADVAPGLSGDVIALGTISFIAEVLDYLGASTESW</sequence>
<dbReference type="GO" id="GO:0008841">
    <property type="term" value="F:dihydrofolate synthase activity"/>
    <property type="evidence" value="ECO:0007669"/>
    <property type="project" value="TreeGrafter"/>
</dbReference>
<feature type="compositionally biased region" description="Polar residues" evidence="5">
    <location>
        <begin position="317"/>
        <end position="328"/>
    </location>
</feature>
<dbReference type="EMBL" id="CP034593">
    <property type="protein sequence ID" value="AZQ76846.1"/>
    <property type="molecule type" value="Genomic_DNA"/>
</dbReference>
<dbReference type="RefSeq" id="WP_126703652.1">
    <property type="nucleotide sequence ID" value="NZ_CP034593.1"/>
</dbReference>
<evidence type="ECO:0000256" key="3">
    <source>
        <dbReference type="ARBA" id="ARBA00022741"/>
    </source>
</evidence>
<comment type="similarity">
    <text evidence="1">Belongs to the folylpolyglutamate synthase family.</text>
</comment>
<dbReference type="GO" id="GO:0004326">
    <property type="term" value="F:tetrahydrofolylpolyglutamate synthase activity"/>
    <property type="evidence" value="ECO:0007669"/>
    <property type="project" value="InterPro"/>
</dbReference>
<evidence type="ECO:0000313" key="6">
    <source>
        <dbReference type="EMBL" id="AZQ76846.1"/>
    </source>
</evidence>
<dbReference type="SUPFAM" id="SSF53623">
    <property type="entry name" value="MurD-like peptide ligases, catalytic domain"/>
    <property type="match status" value="1"/>
</dbReference>
<dbReference type="AlphaFoldDB" id="A0A3S9PWY1"/>
<dbReference type="InterPro" id="IPR001645">
    <property type="entry name" value="Folylpolyglutamate_synth"/>
</dbReference>
<proteinExistence type="inferred from homology"/>
<keyword evidence="4" id="KW-0067">ATP-binding</keyword>
<dbReference type="OrthoDB" id="4961544at2"/>
<dbReference type="KEGG" id="flh:EJ997_05330"/>
<evidence type="ECO:0000256" key="4">
    <source>
        <dbReference type="ARBA" id="ARBA00022840"/>
    </source>
</evidence>
<dbReference type="PANTHER" id="PTHR11136:SF0">
    <property type="entry name" value="DIHYDROFOLATE SYNTHETASE-RELATED"/>
    <property type="match status" value="1"/>
</dbReference>
<keyword evidence="2" id="KW-0436">Ligase</keyword>
<feature type="compositionally biased region" description="Polar residues" evidence="5">
    <location>
        <begin position="273"/>
        <end position="282"/>
    </location>
</feature>
<dbReference type="GO" id="GO:0005524">
    <property type="term" value="F:ATP binding"/>
    <property type="evidence" value="ECO:0007669"/>
    <property type="project" value="UniProtKB-KW"/>
</dbReference>
<organism evidence="6 7">
    <name type="scientific">Flaviflexus ciconiae</name>
    <dbReference type="NCBI Taxonomy" id="2496867"/>
    <lineage>
        <taxon>Bacteria</taxon>
        <taxon>Bacillati</taxon>
        <taxon>Actinomycetota</taxon>
        <taxon>Actinomycetes</taxon>
        <taxon>Actinomycetales</taxon>
        <taxon>Actinomycetaceae</taxon>
        <taxon>Flaviflexus</taxon>
    </lineage>
</organism>
<dbReference type="Proteomes" id="UP000280344">
    <property type="component" value="Chromosome"/>
</dbReference>
<protein>
    <recommendedName>
        <fullName evidence="8">Mur ligase central domain-containing protein</fullName>
    </recommendedName>
</protein>
<evidence type="ECO:0008006" key="8">
    <source>
        <dbReference type="Google" id="ProtNLM"/>
    </source>
</evidence>
<evidence type="ECO:0000256" key="1">
    <source>
        <dbReference type="ARBA" id="ARBA00008276"/>
    </source>
</evidence>
<name>A0A3S9PWY1_9ACTO</name>